<dbReference type="EMBL" id="BKCJ010311231">
    <property type="protein sequence ID" value="GEZ69551.1"/>
    <property type="molecule type" value="Genomic_DNA"/>
</dbReference>
<protein>
    <submittedName>
        <fullName evidence="3">RNA-directed DNA polymerase, eukaryota</fullName>
    </submittedName>
</protein>
<evidence type="ECO:0000259" key="2">
    <source>
        <dbReference type="Pfam" id="PF00078"/>
    </source>
</evidence>
<evidence type="ECO:0000256" key="1">
    <source>
        <dbReference type="SAM" id="Coils"/>
    </source>
</evidence>
<keyword evidence="1" id="KW-0175">Coiled coil</keyword>
<dbReference type="PANTHER" id="PTHR33116:SF81">
    <property type="entry name" value="RNA-DIRECTED DNA POLYMERASE"/>
    <property type="match status" value="1"/>
</dbReference>
<keyword evidence="3" id="KW-0808">Transferase</keyword>
<feature type="coiled-coil region" evidence="1">
    <location>
        <begin position="52"/>
        <end position="79"/>
    </location>
</feature>
<keyword evidence="3" id="KW-0548">Nucleotidyltransferase</keyword>
<sequence>IKELLAADHKRQVQLTKALRLRKGLQTQMIEFQRHHGPAKGPTQPDAPGEAVSLDNNRLIRLKKKLQLLKQEIHSWIKKEKSRSSMAIAHTQNGLTDIDRILNHGRVNMEILNQRTELMKSLNDIIYLETVEAAQKAKLSIRGVLIDGEWINDPVEVKHAFFSYFATRFEKSDQYRAHLDIHFPNILSMDQVKELEKGRYWKMMDIDILEAIKCFFDSGSFPRGFLVNESPSSEFQIFKGLKQGDPLSPFLFILVMESLHISFSRVMQAGMFTSVSIGELLKLSHFFADGAVFVEDWNDSNLSTIVYVLKCFFLASALKINVSKSKLMGIGVDNGVVERATNVVGCSTLSTPFIYLGVKVGDCMSRTQPWDVVIRKISARLSCWKVKTLSIGGRLTLLKSVLGSIPLYYLSLFKVSKGVIKKLESIRINFFNSSEGSTRKMGWNSWDKVLVLKLNGGLAGSLKCSRSNMHRKSLWMDIIKEVDILKRKETCKHVSIAIKLSDDPVSFSFHRVPRGGIELEQYEDLVNCLDTIQLAQMKDRWSWSLTCDDEFLVKSVRNLLDDSLLNSNGSPMRWVKEIPIKINIFAWRV</sequence>
<accession>A0A699IJX1</accession>
<feature type="domain" description="Reverse transcriptase" evidence="2">
    <location>
        <begin position="216"/>
        <end position="359"/>
    </location>
</feature>
<dbReference type="AlphaFoldDB" id="A0A699IJX1"/>
<keyword evidence="3" id="KW-0695">RNA-directed DNA polymerase</keyword>
<dbReference type="InterPro" id="IPR000477">
    <property type="entry name" value="RT_dom"/>
</dbReference>
<feature type="non-terminal residue" evidence="3">
    <location>
        <position position="1"/>
    </location>
</feature>
<gene>
    <name evidence="3" type="ORF">Tci_541524</name>
</gene>
<reference evidence="3" key="1">
    <citation type="journal article" date="2019" name="Sci. Rep.">
        <title>Draft genome of Tanacetum cinerariifolium, the natural source of mosquito coil.</title>
        <authorList>
            <person name="Yamashiro T."/>
            <person name="Shiraishi A."/>
            <person name="Satake H."/>
            <person name="Nakayama K."/>
        </authorList>
    </citation>
    <scope>NUCLEOTIDE SEQUENCE</scope>
</reference>
<dbReference type="GO" id="GO:0003964">
    <property type="term" value="F:RNA-directed DNA polymerase activity"/>
    <property type="evidence" value="ECO:0007669"/>
    <property type="project" value="UniProtKB-KW"/>
</dbReference>
<evidence type="ECO:0000313" key="3">
    <source>
        <dbReference type="EMBL" id="GEZ69551.1"/>
    </source>
</evidence>
<dbReference type="PANTHER" id="PTHR33116">
    <property type="entry name" value="REVERSE TRANSCRIPTASE ZINC-BINDING DOMAIN-CONTAINING PROTEIN-RELATED-RELATED"/>
    <property type="match status" value="1"/>
</dbReference>
<dbReference type="Pfam" id="PF00078">
    <property type="entry name" value="RVT_1"/>
    <property type="match status" value="1"/>
</dbReference>
<comment type="caution">
    <text evidence="3">The sequence shown here is derived from an EMBL/GenBank/DDBJ whole genome shotgun (WGS) entry which is preliminary data.</text>
</comment>
<organism evidence="3">
    <name type="scientific">Tanacetum cinerariifolium</name>
    <name type="common">Dalmatian daisy</name>
    <name type="synonym">Chrysanthemum cinerariifolium</name>
    <dbReference type="NCBI Taxonomy" id="118510"/>
    <lineage>
        <taxon>Eukaryota</taxon>
        <taxon>Viridiplantae</taxon>
        <taxon>Streptophyta</taxon>
        <taxon>Embryophyta</taxon>
        <taxon>Tracheophyta</taxon>
        <taxon>Spermatophyta</taxon>
        <taxon>Magnoliopsida</taxon>
        <taxon>eudicotyledons</taxon>
        <taxon>Gunneridae</taxon>
        <taxon>Pentapetalae</taxon>
        <taxon>asterids</taxon>
        <taxon>campanulids</taxon>
        <taxon>Asterales</taxon>
        <taxon>Asteraceae</taxon>
        <taxon>Asteroideae</taxon>
        <taxon>Anthemideae</taxon>
        <taxon>Anthemidinae</taxon>
        <taxon>Tanacetum</taxon>
    </lineage>
</organism>
<proteinExistence type="predicted"/>
<name>A0A699IJX1_TANCI</name>